<dbReference type="SUPFAM" id="SSF53795">
    <property type="entry name" value="PEP carboxykinase-like"/>
    <property type="match status" value="1"/>
</dbReference>
<dbReference type="Proteomes" id="UP001240639">
    <property type="component" value="Unassembled WGS sequence"/>
</dbReference>
<gene>
    <name evidence="1" type="ORF">Q9K02_06025</name>
</gene>
<evidence type="ECO:0008006" key="3">
    <source>
        <dbReference type="Google" id="ProtNLM"/>
    </source>
</evidence>
<evidence type="ECO:0000313" key="2">
    <source>
        <dbReference type="Proteomes" id="UP001240639"/>
    </source>
</evidence>
<sequence>MTDGPVLPWRYRHSGLLVGSQIELEAWKAFRTEDEGEPDVAIVTSDERCPDCPTDGGTATDIDGVRFAIEGVGGWQVQEGRRILLHPSLSADPRELQLFTLGSAWGLLGYQRGQAMWHGSAVELDGRCVLFCGEAGEGKSTMAAAMIASGATLVADDLSRAAPGEGTALIYPSSSRLKLWSQAIDHLGWRDRIIVRDWLRDDKFHCRVPAHHAGGGAMPLDAIVVLQSGSEPALDQLTGGTALAAVLAGTIYRPEALEEMGLWAEQGAIAAKIAAQAPVYRLTRPRDLAALGESVNAVTEMLKSLG</sequence>
<keyword evidence="2" id="KW-1185">Reference proteome</keyword>
<dbReference type="EMBL" id="JAVAIM010000001">
    <property type="protein sequence ID" value="MDP4574695.1"/>
    <property type="molecule type" value="Genomic_DNA"/>
</dbReference>
<dbReference type="InterPro" id="IPR027417">
    <property type="entry name" value="P-loop_NTPase"/>
</dbReference>
<name>A0ABT9HNH6_9SPHN</name>
<dbReference type="RefSeq" id="WP_305932071.1">
    <property type="nucleotide sequence ID" value="NZ_JAVAIM010000001.1"/>
</dbReference>
<organism evidence="1 2">
    <name type="scientific">Qipengyuania profundimaris</name>
    <dbReference type="NCBI Taxonomy" id="3067652"/>
    <lineage>
        <taxon>Bacteria</taxon>
        <taxon>Pseudomonadati</taxon>
        <taxon>Pseudomonadota</taxon>
        <taxon>Alphaproteobacteria</taxon>
        <taxon>Sphingomonadales</taxon>
        <taxon>Erythrobacteraceae</taxon>
        <taxon>Qipengyuania</taxon>
    </lineage>
</organism>
<evidence type="ECO:0000313" key="1">
    <source>
        <dbReference type="EMBL" id="MDP4574695.1"/>
    </source>
</evidence>
<reference evidence="1 2" key="1">
    <citation type="submission" date="2023-08" db="EMBL/GenBank/DDBJ databases">
        <title>genomic of G39.</title>
        <authorList>
            <person name="Wang Y."/>
        </authorList>
    </citation>
    <scope>NUCLEOTIDE SEQUENCE [LARGE SCALE GENOMIC DNA]</scope>
    <source>
        <strain evidence="1 2">G39</strain>
    </source>
</reference>
<dbReference type="Gene3D" id="3.40.50.300">
    <property type="entry name" value="P-loop containing nucleotide triphosphate hydrolases"/>
    <property type="match status" value="1"/>
</dbReference>
<comment type="caution">
    <text evidence="1">The sequence shown here is derived from an EMBL/GenBank/DDBJ whole genome shotgun (WGS) entry which is preliminary data.</text>
</comment>
<accession>A0ABT9HNH6</accession>
<protein>
    <recommendedName>
        <fullName evidence="3">HPr kinase</fullName>
    </recommendedName>
</protein>
<proteinExistence type="predicted"/>